<evidence type="ECO:0000256" key="5">
    <source>
        <dbReference type="ARBA" id="ARBA00023157"/>
    </source>
</evidence>
<keyword evidence="6" id="KW-0325">Glycoprotein</keyword>
<evidence type="ECO:0000256" key="6">
    <source>
        <dbReference type="ARBA" id="ARBA00023180"/>
    </source>
</evidence>
<dbReference type="InterPro" id="IPR008947">
    <property type="entry name" value="PLipase_C/P1_nuclease_dom_sf"/>
</dbReference>
<dbReference type="EMBL" id="BAAAFD010000004">
    <property type="protein sequence ID" value="GAA0856424.1"/>
    <property type="molecule type" value="Genomic_DNA"/>
</dbReference>
<feature type="chain" id="PRO_5046293907" evidence="7">
    <location>
        <begin position="27"/>
        <end position="262"/>
    </location>
</feature>
<proteinExistence type="predicted"/>
<dbReference type="PANTHER" id="PTHR33146:SF26">
    <property type="entry name" value="ENDONUCLEASE 4"/>
    <property type="match status" value="1"/>
</dbReference>
<organism evidence="8 9">
    <name type="scientific">Aliiglaciecola litoralis</name>
    <dbReference type="NCBI Taxonomy" id="582857"/>
    <lineage>
        <taxon>Bacteria</taxon>
        <taxon>Pseudomonadati</taxon>
        <taxon>Pseudomonadota</taxon>
        <taxon>Gammaproteobacteria</taxon>
        <taxon>Alteromonadales</taxon>
        <taxon>Alteromonadaceae</taxon>
        <taxon>Aliiglaciecola</taxon>
    </lineage>
</organism>
<evidence type="ECO:0000256" key="4">
    <source>
        <dbReference type="ARBA" id="ARBA00022801"/>
    </source>
</evidence>
<keyword evidence="9" id="KW-1185">Reference proteome</keyword>
<evidence type="ECO:0000256" key="7">
    <source>
        <dbReference type="SAM" id="SignalP"/>
    </source>
</evidence>
<keyword evidence="5" id="KW-1015">Disulfide bond</keyword>
<dbReference type="Proteomes" id="UP001500359">
    <property type="component" value="Unassembled WGS sequence"/>
</dbReference>
<comment type="caution">
    <text evidence="8">The sequence shown here is derived from an EMBL/GenBank/DDBJ whole genome shotgun (WGS) entry which is preliminary data.</text>
</comment>
<dbReference type="CDD" id="cd11010">
    <property type="entry name" value="S1-P1_nuclease"/>
    <property type="match status" value="1"/>
</dbReference>
<name>A0ABN1LIB1_9ALTE</name>
<dbReference type="RefSeq" id="WP_343859018.1">
    <property type="nucleotide sequence ID" value="NZ_BAAAFD010000004.1"/>
</dbReference>
<evidence type="ECO:0000256" key="3">
    <source>
        <dbReference type="ARBA" id="ARBA00022759"/>
    </source>
</evidence>
<evidence type="ECO:0000256" key="1">
    <source>
        <dbReference type="ARBA" id="ARBA00022722"/>
    </source>
</evidence>
<evidence type="ECO:0000313" key="8">
    <source>
        <dbReference type="EMBL" id="GAA0856424.1"/>
    </source>
</evidence>
<protein>
    <submittedName>
        <fullName evidence="8">S1/P1 nuclease</fullName>
    </submittedName>
</protein>
<dbReference type="PANTHER" id="PTHR33146">
    <property type="entry name" value="ENDONUCLEASE 4"/>
    <property type="match status" value="1"/>
</dbReference>
<dbReference type="InterPro" id="IPR003154">
    <property type="entry name" value="S1/P1nuclease"/>
</dbReference>
<keyword evidence="2" id="KW-0479">Metal-binding</keyword>
<evidence type="ECO:0000256" key="2">
    <source>
        <dbReference type="ARBA" id="ARBA00022723"/>
    </source>
</evidence>
<sequence>MNTRFKQLLQLSAAALLVTSSSQALAWGQIGHRVTGEIAELYLDADTREKIAALFPNQSLAELSTQADSELSNPSEFWQQTWTWHFVTVPEGNEYSLDKHAPKEGDAYTALTSSTETLKDPKATVEEKRIALLFIVHLIGDLHQPLHSGNGTDRGGNDVKVEFFWQPSNLHRVWDSGIIDNQNLSYTELTKWLSQKITPQMASEWRTTDPKTWIKESIIIRDGIYPEEPKLTYDYQYQHIATIKQRLQQAGVRMAAYLNEVL</sequence>
<dbReference type="Pfam" id="PF02265">
    <property type="entry name" value="S1-P1_nuclease"/>
    <property type="match status" value="1"/>
</dbReference>
<evidence type="ECO:0000313" key="9">
    <source>
        <dbReference type="Proteomes" id="UP001500359"/>
    </source>
</evidence>
<keyword evidence="4" id="KW-0378">Hydrolase</keyword>
<keyword evidence="7" id="KW-0732">Signal</keyword>
<dbReference type="SUPFAM" id="SSF48537">
    <property type="entry name" value="Phospholipase C/P1 nuclease"/>
    <property type="match status" value="1"/>
</dbReference>
<feature type="signal peptide" evidence="7">
    <location>
        <begin position="1"/>
        <end position="26"/>
    </location>
</feature>
<reference evidence="8 9" key="1">
    <citation type="journal article" date="2019" name="Int. J. Syst. Evol. Microbiol.">
        <title>The Global Catalogue of Microorganisms (GCM) 10K type strain sequencing project: providing services to taxonomists for standard genome sequencing and annotation.</title>
        <authorList>
            <consortium name="The Broad Institute Genomics Platform"/>
            <consortium name="The Broad Institute Genome Sequencing Center for Infectious Disease"/>
            <person name="Wu L."/>
            <person name="Ma J."/>
        </authorList>
    </citation>
    <scope>NUCLEOTIDE SEQUENCE [LARGE SCALE GENOMIC DNA]</scope>
    <source>
        <strain evidence="8 9">JCM 15896</strain>
    </source>
</reference>
<keyword evidence="1" id="KW-0540">Nuclease</keyword>
<dbReference type="Gene3D" id="1.10.575.10">
    <property type="entry name" value="P1 Nuclease"/>
    <property type="match status" value="1"/>
</dbReference>
<accession>A0ABN1LIB1</accession>
<gene>
    <name evidence="8" type="ORF">GCM10009114_18300</name>
</gene>
<keyword evidence="3" id="KW-0255">Endonuclease</keyword>